<name>A0A0W0W0Q4_9GAMM</name>
<evidence type="ECO:0000313" key="2">
    <source>
        <dbReference type="EMBL" id="KTD25794.1"/>
    </source>
</evidence>
<accession>A0A0W0W0Q4</accession>
<dbReference type="EMBL" id="LNYI01000002">
    <property type="protein sequence ID" value="KTD25794.1"/>
    <property type="molecule type" value="Genomic_DNA"/>
</dbReference>
<comment type="caution">
    <text evidence="2">The sequence shown here is derived from an EMBL/GenBank/DDBJ whole genome shotgun (WGS) entry which is preliminary data.</text>
</comment>
<dbReference type="AlphaFoldDB" id="A0A0W0W0Q4"/>
<dbReference type="RefSeq" id="WP_028374091.1">
    <property type="nucleotide sequence ID" value="NZ_CAAAJD010000042.1"/>
</dbReference>
<evidence type="ECO:0000313" key="3">
    <source>
        <dbReference type="Proteomes" id="UP000054869"/>
    </source>
</evidence>
<proteinExistence type="predicted"/>
<protein>
    <submittedName>
        <fullName evidence="2">Uncharacterized protein</fullName>
    </submittedName>
</protein>
<organism evidence="2 3">
    <name type="scientific">Legionella lansingensis</name>
    <dbReference type="NCBI Taxonomy" id="45067"/>
    <lineage>
        <taxon>Bacteria</taxon>
        <taxon>Pseudomonadati</taxon>
        <taxon>Pseudomonadota</taxon>
        <taxon>Gammaproteobacteria</taxon>
        <taxon>Legionellales</taxon>
        <taxon>Legionellaceae</taxon>
        <taxon>Legionella</taxon>
    </lineage>
</organism>
<feature type="compositionally biased region" description="Polar residues" evidence="1">
    <location>
        <begin position="170"/>
        <end position="179"/>
    </location>
</feature>
<sequence length="179" mass="20943">MVEYIRKDGMNETQKHLLNEQYEDRIGPCIKEIVTLAKSDTSRRGCIYLILKAVGGSLNPKQYSDLLTEYLGDSKKQLWLRERLISLNNLFQPNNSEHLFIKHIIDKRFYCDKDISLDDWTVSCIHYITAEYTRRIHAELQTLAPSVYEDVMSLINSENEDKMEPDEFSPGNSFYSRSH</sequence>
<dbReference type="PATRIC" id="fig|45067.4.peg.66"/>
<feature type="region of interest" description="Disordered" evidence="1">
    <location>
        <begin position="159"/>
        <end position="179"/>
    </location>
</feature>
<dbReference type="Proteomes" id="UP000054869">
    <property type="component" value="Unassembled WGS sequence"/>
</dbReference>
<reference evidence="2 3" key="1">
    <citation type="submission" date="2015-11" db="EMBL/GenBank/DDBJ databases">
        <title>Genomic analysis of 38 Legionella species identifies large and diverse effector repertoires.</title>
        <authorList>
            <person name="Burstein D."/>
            <person name="Amaro F."/>
            <person name="Zusman T."/>
            <person name="Lifshitz Z."/>
            <person name="Cohen O."/>
            <person name="Gilbert J.A."/>
            <person name="Pupko T."/>
            <person name="Shuman H.A."/>
            <person name="Segal G."/>
        </authorList>
    </citation>
    <scope>NUCLEOTIDE SEQUENCE [LARGE SCALE GENOMIC DNA]</scope>
    <source>
        <strain evidence="2 3">ATCC 49751</strain>
    </source>
</reference>
<gene>
    <name evidence="2" type="ORF">Llan_0063</name>
</gene>
<keyword evidence="3" id="KW-1185">Reference proteome</keyword>
<evidence type="ECO:0000256" key="1">
    <source>
        <dbReference type="SAM" id="MobiDB-lite"/>
    </source>
</evidence>